<dbReference type="Proteomes" id="UP000669317">
    <property type="component" value="Unassembled WGS sequence"/>
</dbReference>
<evidence type="ECO:0000313" key="7">
    <source>
        <dbReference type="Proteomes" id="UP000246085"/>
    </source>
</evidence>
<reference evidence="5 8" key="2">
    <citation type="submission" date="2021-03" db="EMBL/GenBank/DDBJ databases">
        <title>Genome Sequence of Bradyrhizobium vignae strain ISRA400.</title>
        <authorList>
            <person name="Tisa L.S."/>
            <person name="Svistoonoff S."/>
            <person name="Hocher V."/>
            <person name="Fall S."/>
            <person name="Zaiya A."/>
            <person name="Naing D."/>
            <person name="Niang N."/>
            <person name="Diouf A."/>
            <person name="Dasylva M.C."/>
            <person name="Toure O."/>
            <person name="Gueye M."/>
            <person name="Gully D."/>
            <person name="Tisseyre P."/>
            <person name="Simpson S."/>
            <person name="Morris K."/>
            <person name="Thomas W.K."/>
        </authorList>
    </citation>
    <scope>NUCLEOTIDE SEQUENCE [LARGE SCALE GENOMIC DNA]</scope>
    <source>
        <strain evidence="5 8">ISRA400</strain>
    </source>
</reference>
<dbReference type="Proteomes" id="UP000246085">
    <property type="component" value="Chromosome BRAD3257"/>
</dbReference>
<feature type="domain" description="HTH crp-type" evidence="4">
    <location>
        <begin position="154"/>
        <end position="220"/>
    </location>
</feature>
<dbReference type="KEGG" id="bvz:BRAD3257_6218"/>
<dbReference type="InterPro" id="IPR036390">
    <property type="entry name" value="WH_DNA-bd_sf"/>
</dbReference>
<dbReference type="Pfam" id="PF13545">
    <property type="entry name" value="HTH_Crp_2"/>
    <property type="match status" value="1"/>
</dbReference>
<evidence type="ECO:0000256" key="2">
    <source>
        <dbReference type="ARBA" id="ARBA00023125"/>
    </source>
</evidence>
<dbReference type="SUPFAM" id="SSF51206">
    <property type="entry name" value="cAMP-binding domain-like"/>
    <property type="match status" value="1"/>
</dbReference>
<dbReference type="Gene3D" id="2.60.120.10">
    <property type="entry name" value="Jelly Rolls"/>
    <property type="match status" value="1"/>
</dbReference>
<evidence type="ECO:0000313" key="8">
    <source>
        <dbReference type="Proteomes" id="UP000669317"/>
    </source>
</evidence>
<dbReference type="SMART" id="SM00100">
    <property type="entry name" value="cNMP"/>
    <property type="match status" value="1"/>
</dbReference>
<dbReference type="RefSeq" id="WP_122404574.1">
    <property type="nucleotide sequence ID" value="NZ_JAGIKT010000081.1"/>
</dbReference>
<dbReference type="GO" id="GO:0003677">
    <property type="term" value="F:DNA binding"/>
    <property type="evidence" value="ECO:0007669"/>
    <property type="project" value="UniProtKB-KW"/>
</dbReference>
<keyword evidence="2" id="KW-0238">DNA-binding</keyword>
<dbReference type="InterPro" id="IPR036388">
    <property type="entry name" value="WH-like_DNA-bd_sf"/>
</dbReference>
<dbReference type="InterPro" id="IPR014710">
    <property type="entry name" value="RmlC-like_jellyroll"/>
</dbReference>
<dbReference type="EMBL" id="LS398110">
    <property type="protein sequence ID" value="SPP97123.1"/>
    <property type="molecule type" value="Genomic_DNA"/>
</dbReference>
<dbReference type="OrthoDB" id="7506088at2"/>
<accession>A0A4Q0QG78</accession>
<protein>
    <submittedName>
        <fullName evidence="5">Crp/Fnr family transcriptional regulator</fullName>
    </submittedName>
    <submittedName>
        <fullName evidence="6">Putative transcriptional regulator, Crp/Fnr family (Modular protein)</fullName>
    </submittedName>
</protein>
<keyword evidence="8" id="KW-1185">Reference proteome</keyword>
<reference evidence="6 7" key="1">
    <citation type="submission" date="2018-03" db="EMBL/GenBank/DDBJ databases">
        <authorList>
            <person name="Gully D."/>
        </authorList>
    </citation>
    <scope>NUCLEOTIDE SEQUENCE [LARGE SCALE GENOMIC DNA]</scope>
    <source>
        <strain evidence="6">ORS3257</strain>
    </source>
</reference>
<dbReference type="GO" id="GO:0003700">
    <property type="term" value="F:DNA-binding transcription factor activity"/>
    <property type="evidence" value="ECO:0007669"/>
    <property type="project" value="TreeGrafter"/>
</dbReference>
<evidence type="ECO:0000313" key="5">
    <source>
        <dbReference type="EMBL" id="MBP0115382.1"/>
    </source>
</evidence>
<dbReference type="InterPro" id="IPR012318">
    <property type="entry name" value="HTH_CRP"/>
</dbReference>
<evidence type="ECO:0000256" key="1">
    <source>
        <dbReference type="ARBA" id="ARBA00023015"/>
    </source>
</evidence>
<dbReference type="InterPro" id="IPR000595">
    <property type="entry name" value="cNMP-bd_dom"/>
</dbReference>
<dbReference type="InterPro" id="IPR050397">
    <property type="entry name" value="Env_Response_Regulators"/>
</dbReference>
<evidence type="ECO:0000259" key="4">
    <source>
        <dbReference type="PROSITE" id="PS51063"/>
    </source>
</evidence>
<organism evidence="6 7">
    <name type="scientific">Bradyrhizobium vignae</name>
    <dbReference type="NCBI Taxonomy" id="1549949"/>
    <lineage>
        <taxon>Bacteria</taxon>
        <taxon>Pseudomonadati</taxon>
        <taxon>Pseudomonadota</taxon>
        <taxon>Alphaproteobacteria</taxon>
        <taxon>Hyphomicrobiales</taxon>
        <taxon>Nitrobacteraceae</taxon>
        <taxon>Bradyrhizobium</taxon>
    </lineage>
</organism>
<evidence type="ECO:0000313" key="6">
    <source>
        <dbReference type="EMBL" id="SPP97123.1"/>
    </source>
</evidence>
<dbReference type="GO" id="GO:0005829">
    <property type="term" value="C:cytosol"/>
    <property type="evidence" value="ECO:0007669"/>
    <property type="project" value="TreeGrafter"/>
</dbReference>
<dbReference type="SUPFAM" id="SSF46785">
    <property type="entry name" value="Winged helix' DNA-binding domain"/>
    <property type="match status" value="1"/>
</dbReference>
<dbReference type="Gene3D" id="1.10.10.10">
    <property type="entry name" value="Winged helix-like DNA-binding domain superfamily/Winged helix DNA-binding domain"/>
    <property type="match status" value="1"/>
</dbReference>
<dbReference type="EMBL" id="JAGIKT010000081">
    <property type="protein sequence ID" value="MBP0115382.1"/>
    <property type="molecule type" value="Genomic_DNA"/>
</dbReference>
<dbReference type="InterPro" id="IPR018490">
    <property type="entry name" value="cNMP-bd_dom_sf"/>
</dbReference>
<name>A0A2U3Q6Q2_9BRAD</name>
<gene>
    <name evidence="6" type="ORF">BRAD3257_6218</name>
    <name evidence="5" type="ORF">JWS04_30820</name>
</gene>
<dbReference type="PANTHER" id="PTHR24567">
    <property type="entry name" value="CRP FAMILY TRANSCRIPTIONAL REGULATORY PROTEIN"/>
    <property type="match status" value="1"/>
</dbReference>
<dbReference type="SMART" id="SM00419">
    <property type="entry name" value="HTH_CRP"/>
    <property type="match status" value="1"/>
</dbReference>
<sequence>MIGDTQSSIRGGAVRNRLLRLIPNHELSEVLTRSDSVRILPRQILHHWRLPMDYVYFVEHGLVSVSARVDQDRFIEAWLIGSEGMIGAPLVLTEIDQTPPHRRVVQVAGTAIRMSAREFLSILPQLPTLRRVLLRYIDVVLLQTSQSGVCNAVHPVKQRLARWLLVASSALEEDKLPLTHEVLGHLLGVRRASVTECLEALEKDGLIRSSRGLVCILNFHALRQVSCTCFDTIAREYRRQLNPDEGITTA</sequence>
<dbReference type="PANTHER" id="PTHR24567:SF74">
    <property type="entry name" value="HTH-TYPE TRANSCRIPTIONAL REGULATOR ARCR"/>
    <property type="match status" value="1"/>
</dbReference>
<accession>A0A2U3Q6Q2</accession>
<dbReference type="PROSITE" id="PS51063">
    <property type="entry name" value="HTH_CRP_2"/>
    <property type="match status" value="1"/>
</dbReference>
<dbReference type="AlphaFoldDB" id="A0A2U3Q6Q2"/>
<keyword evidence="3" id="KW-0804">Transcription</keyword>
<evidence type="ECO:0000256" key="3">
    <source>
        <dbReference type="ARBA" id="ARBA00023163"/>
    </source>
</evidence>
<keyword evidence="1" id="KW-0805">Transcription regulation</keyword>
<proteinExistence type="predicted"/>